<dbReference type="EMBL" id="BK032846">
    <property type="protein sequence ID" value="DAF63926.1"/>
    <property type="molecule type" value="Genomic_DNA"/>
</dbReference>
<evidence type="ECO:0000256" key="1">
    <source>
        <dbReference type="SAM" id="Phobius"/>
    </source>
</evidence>
<evidence type="ECO:0000313" key="2">
    <source>
        <dbReference type="EMBL" id="DAF63926.1"/>
    </source>
</evidence>
<feature type="transmembrane region" description="Helical" evidence="1">
    <location>
        <begin position="37"/>
        <end position="57"/>
    </location>
</feature>
<protein>
    <submittedName>
        <fullName evidence="2">Holin</fullName>
    </submittedName>
</protein>
<reference evidence="2" key="1">
    <citation type="journal article" date="2021" name="Proc. Natl. Acad. Sci. U.S.A.">
        <title>A Catalog of Tens of Thousands of Viruses from Human Metagenomes Reveals Hidden Associations with Chronic Diseases.</title>
        <authorList>
            <person name="Tisza M.J."/>
            <person name="Buck C.B."/>
        </authorList>
    </citation>
    <scope>NUCLEOTIDE SEQUENCE</scope>
    <source>
        <strain evidence="2">Ct6zc1</strain>
    </source>
</reference>
<proteinExistence type="predicted"/>
<feature type="transmembrane region" description="Helical" evidence="1">
    <location>
        <begin position="6"/>
        <end position="25"/>
    </location>
</feature>
<sequence length="88" mass="9504">MDFVDLSKYFVLVVVVACLIVGYILKTSFTSFPNKYIPSVLAFTGLVLNLAVSGMSIENAVYGALMGLASTGMHQAFTRFVEGATEEK</sequence>
<keyword evidence="1" id="KW-0472">Membrane</keyword>
<accession>A0A8S5TKU3</accession>
<organism evidence="2">
    <name type="scientific">virus sp. ct6zc1</name>
    <dbReference type="NCBI Taxonomy" id="2827984"/>
    <lineage>
        <taxon>Viruses</taxon>
    </lineage>
</organism>
<dbReference type="InterPro" id="IPR032111">
    <property type="entry name" value="Clostridium_phage_holin"/>
</dbReference>
<keyword evidence="1" id="KW-0812">Transmembrane</keyword>
<name>A0A8S5TKU3_9VIRU</name>
<keyword evidence="1" id="KW-1133">Transmembrane helix</keyword>
<dbReference type="Pfam" id="PF16079">
    <property type="entry name" value="Phage_holin_5_2"/>
    <property type="match status" value="1"/>
</dbReference>